<dbReference type="AlphaFoldDB" id="A0A5J4YMI2"/>
<proteinExistence type="predicted"/>
<keyword evidence="3" id="KW-1185">Reference proteome</keyword>
<feature type="region of interest" description="Disordered" evidence="1">
    <location>
        <begin position="58"/>
        <end position="81"/>
    </location>
</feature>
<dbReference type="EMBL" id="VRMN01000010">
    <property type="protein sequence ID" value="KAA8492160.1"/>
    <property type="molecule type" value="Genomic_DNA"/>
</dbReference>
<evidence type="ECO:0000313" key="3">
    <source>
        <dbReference type="Proteomes" id="UP000324585"/>
    </source>
</evidence>
<reference evidence="3" key="1">
    <citation type="journal article" date="2019" name="Nat. Commun.">
        <title>Expansion of phycobilisome linker gene families in mesophilic red algae.</title>
        <authorList>
            <person name="Lee J."/>
            <person name="Kim D."/>
            <person name="Bhattacharya D."/>
            <person name="Yoon H.S."/>
        </authorList>
    </citation>
    <scope>NUCLEOTIDE SEQUENCE [LARGE SCALE GENOMIC DNA]</scope>
    <source>
        <strain evidence="3">CCMP 1328</strain>
    </source>
</reference>
<gene>
    <name evidence="2" type="ORF">FVE85_3598</name>
</gene>
<dbReference type="Proteomes" id="UP000324585">
    <property type="component" value="Unassembled WGS sequence"/>
</dbReference>
<name>A0A5J4YMI2_PORPP</name>
<organism evidence="2 3">
    <name type="scientific">Porphyridium purpureum</name>
    <name type="common">Red alga</name>
    <name type="synonym">Porphyridium cruentum</name>
    <dbReference type="NCBI Taxonomy" id="35688"/>
    <lineage>
        <taxon>Eukaryota</taxon>
        <taxon>Rhodophyta</taxon>
        <taxon>Bangiophyceae</taxon>
        <taxon>Porphyridiales</taxon>
        <taxon>Porphyridiaceae</taxon>
        <taxon>Porphyridium</taxon>
    </lineage>
</organism>
<accession>A0A5J4YMI2</accession>
<evidence type="ECO:0000256" key="1">
    <source>
        <dbReference type="SAM" id="MobiDB-lite"/>
    </source>
</evidence>
<comment type="caution">
    <text evidence="2">The sequence shown here is derived from an EMBL/GenBank/DDBJ whole genome shotgun (WGS) entry which is preliminary data.</text>
</comment>
<evidence type="ECO:0000313" key="2">
    <source>
        <dbReference type="EMBL" id="KAA8492160.1"/>
    </source>
</evidence>
<protein>
    <submittedName>
        <fullName evidence="2">Uncharacterized protein</fullName>
    </submittedName>
</protein>
<sequence length="325" mass="35004">MRIFLIGIRDPMSCRSVALGSVQGGRRGRTWAARLQGDYPDRASKWIRAGAAALLRNTSTSPHAPSWDEADGGNGTGPAAADATAQAPVFAICGGRDSFRGIVMTAPECESLTSGTSGAVVETRSDVKQAALYLRAAVNAAQESMFYGFRYGLNGSRGYTISPDVFKALLERVNGPEIERKVFKNTTQALVFCEQAGTTGEDWHKLETAALYLQRNPFLSTPSMMAAYFVPSPDAELWSGPSVGILHTQTEAARLHEPDSLHAPPTINDSIVSSLARDIVRDLDDASLHHAVGVSRKLYDIASKVHAVILEARDAKRSERGTDQT</sequence>